<dbReference type="EMBL" id="CP022605">
    <property type="protein sequence ID" value="ASV87786.1"/>
    <property type="molecule type" value="Genomic_DNA"/>
</dbReference>
<dbReference type="Proteomes" id="UP000215256">
    <property type="component" value="Plasmid unnamed1"/>
</dbReference>
<keyword evidence="1" id="KW-0223">Dioxygenase</keyword>
<dbReference type="SUPFAM" id="SSF48076">
    <property type="entry name" value="LigA subunit of an aromatic-ring-opening dioxygenase LigAB"/>
    <property type="match status" value="1"/>
</dbReference>
<dbReference type="Gene3D" id="1.10.700.10">
    <property type="entry name" value="Dioxygenase LigAB, LigA subunit"/>
    <property type="match status" value="1"/>
</dbReference>
<dbReference type="AlphaFoldDB" id="A0A248UMC7"/>
<dbReference type="RefSeq" id="WP_095448322.1">
    <property type="nucleotide sequence ID" value="NZ_CP022605.1"/>
</dbReference>
<protein>
    <submittedName>
        <fullName evidence="1">Aromatic-ring-opening dioxygenase LigAB, LigA subunit</fullName>
    </submittedName>
</protein>
<name>A0A248UMC7_9HYPH</name>
<dbReference type="InterPro" id="IPR036622">
    <property type="entry name" value="LigA_sf"/>
</dbReference>
<keyword evidence="1" id="KW-0560">Oxidoreductase</keyword>
<dbReference type="OrthoDB" id="8452276at2"/>
<proteinExistence type="predicted"/>
<geneLocation type="plasmid" evidence="1 2">
    <name>unnamed1</name>
</geneLocation>
<gene>
    <name evidence="1" type="ORF">CES85_3144</name>
</gene>
<dbReference type="KEGG" id="och:CES85_3144"/>
<evidence type="ECO:0000313" key="1">
    <source>
        <dbReference type="EMBL" id="ASV87786.1"/>
    </source>
</evidence>
<evidence type="ECO:0000313" key="2">
    <source>
        <dbReference type="Proteomes" id="UP000215256"/>
    </source>
</evidence>
<reference evidence="1 2" key="1">
    <citation type="submission" date="2017-07" db="EMBL/GenBank/DDBJ databases">
        <title>Phylogenetic study on the rhizospheric bacterium Ochrobactrum sp. A44.</title>
        <authorList>
            <person name="Krzyzanowska D.M."/>
            <person name="Ossowicki A."/>
            <person name="Rajewska M."/>
            <person name="Maciag T."/>
            <person name="Kaczynski Z."/>
            <person name="Czerwicka M."/>
            <person name="Jafra S."/>
        </authorList>
    </citation>
    <scope>NUCLEOTIDE SEQUENCE [LARGE SCALE GENOMIC DNA]</scope>
    <source>
        <strain evidence="1 2">A44</strain>
        <plasmid evidence="1 2">unnamed1</plasmid>
    </source>
</reference>
<accession>A0A248UMC7</accession>
<keyword evidence="1" id="KW-0614">Plasmid</keyword>
<sequence length="88" mass="9898">MNIYLIHTLCRRILHDKEFRKLVLTSPEAALQTMPFTEDERAALLSGDVGRLNRAGASGFLLLILSRFEAFGLALPIFNRRIRTGAPD</sequence>
<dbReference type="GO" id="GO:0051213">
    <property type="term" value="F:dioxygenase activity"/>
    <property type="evidence" value="ECO:0007669"/>
    <property type="project" value="UniProtKB-KW"/>
</dbReference>
<organism evidence="1 2">
    <name type="scientific">Ochrobactrum quorumnocens</name>
    <dbReference type="NCBI Taxonomy" id="271865"/>
    <lineage>
        <taxon>Bacteria</taxon>
        <taxon>Pseudomonadati</taxon>
        <taxon>Pseudomonadota</taxon>
        <taxon>Alphaproteobacteria</taxon>
        <taxon>Hyphomicrobiales</taxon>
        <taxon>Brucellaceae</taxon>
        <taxon>Brucella/Ochrobactrum group</taxon>
        <taxon>Ochrobactrum</taxon>
    </lineage>
</organism>